<keyword evidence="2" id="KW-0614">Plasmid</keyword>
<evidence type="ECO:0000259" key="1">
    <source>
        <dbReference type="PROSITE" id="PS50931"/>
    </source>
</evidence>
<organism evidence="2 3">
    <name type="scientific">Cupriavidus necator (strain ATCC 43291 / DSM 13513 / CCUG 52238 / LMG 8453 / N-1)</name>
    <name type="common">Ralstonia eutropha</name>
    <dbReference type="NCBI Taxonomy" id="1042878"/>
    <lineage>
        <taxon>Bacteria</taxon>
        <taxon>Pseudomonadati</taxon>
        <taxon>Pseudomonadota</taxon>
        <taxon>Betaproteobacteria</taxon>
        <taxon>Burkholderiales</taxon>
        <taxon>Burkholderiaceae</taxon>
        <taxon>Cupriavidus</taxon>
    </lineage>
</organism>
<dbReference type="KEGG" id="cnc:CNE_BB1p06190"/>
<evidence type="ECO:0000313" key="3">
    <source>
        <dbReference type="Proteomes" id="UP000006798"/>
    </source>
</evidence>
<geneLocation type="plasmid" evidence="2 3">
    <name>pBB1</name>
</geneLocation>
<dbReference type="AlphaFoldDB" id="F8GXG9"/>
<proteinExistence type="predicted"/>
<accession>F8GXG9</accession>
<protein>
    <recommendedName>
        <fullName evidence="1">HTH lysR-type domain-containing protein</fullName>
    </recommendedName>
</protein>
<dbReference type="HOGENOM" id="CLU_2507101_0_0_4"/>
<dbReference type="Gene3D" id="1.10.10.10">
    <property type="entry name" value="Winged helix-like DNA-binding domain superfamily/Winged helix DNA-binding domain"/>
    <property type="match status" value="1"/>
</dbReference>
<evidence type="ECO:0000313" key="2">
    <source>
        <dbReference type="EMBL" id="AEI82039.1"/>
    </source>
</evidence>
<name>F8GXG9_CUPNN</name>
<dbReference type="InterPro" id="IPR036388">
    <property type="entry name" value="WH-like_DNA-bd_sf"/>
</dbReference>
<dbReference type="RefSeq" id="WP_013959089.1">
    <property type="nucleotide sequence ID" value="NC_015727.1"/>
</dbReference>
<gene>
    <name evidence="2" type="ordered locus">CNE_BB1p06190</name>
</gene>
<dbReference type="InterPro" id="IPR036390">
    <property type="entry name" value="WH_DNA-bd_sf"/>
</dbReference>
<dbReference type="InterPro" id="IPR000847">
    <property type="entry name" value="LysR_HTH_N"/>
</dbReference>
<dbReference type="Pfam" id="PF00126">
    <property type="entry name" value="HTH_1"/>
    <property type="match status" value="1"/>
</dbReference>
<dbReference type="Proteomes" id="UP000006798">
    <property type="component" value="Plasmid pBB1"/>
</dbReference>
<dbReference type="GeneID" id="92902350"/>
<dbReference type="GO" id="GO:0003700">
    <property type="term" value="F:DNA-binding transcription factor activity"/>
    <property type="evidence" value="ECO:0007669"/>
    <property type="project" value="InterPro"/>
</dbReference>
<dbReference type="PROSITE" id="PS50931">
    <property type="entry name" value="HTH_LYSR"/>
    <property type="match status" value="1"/>
</dbReference>
<dbReference type="EMBL" id="CP002879">
    <property type="protein sequence ID" value="AEI82039.1"/>
    <property type="molecule type" value="Genomic_DNA"/>
</dbReference>
<sequence>MRSERGVCRRPAPERLNVSDAHFAARPRGFATHESPPTLGASVDRAAFARVVEAGNFSVAARQLGRTPSTVSRQIKRLKKTLGVR</sequence>
<dbReference type="SUPFAM" id="SSF46785">
    <property type="entry name" value="Winged helix' DNA-binding domain"/>
    <property type="match status" value="1"/>
</dbReference>
<reference evidence="2 3" key="1">
    <citation type="journal article" date="2011" name="J. Bacteriol.">
        <title>Complete genome sequence of the type strain Cupriavidus necator N-1.</title>
        <authorList>
            <person name="Poehlein A."/>
            <person name="Kusian B."/>
            <person name="Friedrich B."/>
            <person name="Daniel R."/>
            <person name="Bowien B."/>
        </authorList>
    </citation>
    <scope>NUCLEOTIDE SEQUENCE [LARGE SCALE GENOMIC DNA]</scope>
    <source>
        <strain evidence="3">ATCC 43291 / DSM 13513 / CCUG 52238 / LMG 8453 / N-1</strain>
        <plasmid evidence="2 3">pBB1</plasmid>
    </source>
</reference>
<feature type="domain" description="HTH lysR-type" evidence="1">
    <location>
        <begin position="47"/>
        <end position="85"/>
    </location>
</feature>